<keyword evidence="3" id="KW-1185">Reference proteome</keyword>
<feature type="compositionally biased region" description="Basic and acidic residues" evidence="1">
    <location>
        <begin position="25"/>
        <end position="43"/>
    </location>
</feature>
<comment type="caution">
    <text evidence="2">The sequence shown here is derived from an EMBL/GenBank/DDBJ whole genome shotgun (WGS) entry which is preliminary data.</text>
</comment>
<evidence type="ECO:0000313" key="2">
    <source>
        <dbReference type="EMBL" id="GBP05315.1"/>
    </source>
</evidence>
<evidence type="ECO:0000256" key="1">
    <source>
        <dbReference type="SAM" id="MobiDB-lite"/>
    </source>
</evidence>
<proteinExistence type="predicted"/>
<feature type="compositionally biased region" description="Polar residues" evidence="1">
    <location>
        <begin position="14"/>
        <end position="24"/>
    </location>
</feature>
<evidence type="ECO:0000313" key="3">
    <source>
        <dbReference type="Proteomes" id="UP000299102"/>
    </source>
</evidence>
<dbReference type="Proteomes" id="UP000299102">
    <property type="component" value="Unassembled WGS sequence"/>
</dbReference>
<gene>
    <name evidence="2" type="ORF">EVAR_76754_1</name>
</gene>
<feature type="compositionally biased region" description="Basic and acidic residues" evidence="1">
    <location>
        <begin position="1"/>
        <end position="13"/>
    </location>
</feature>
<organism evidence="2 3">
    <name type="scientific">Eumeta variegata</name>
    <name type="common">Bagworm moth</name>
    <name type="synonym">Eumeta japonica</name>
    <dbReference type="NCBI Taxonomy" id="151549"/>
    <lineage>
        <taxon>Eukaryota</taxon>
        <taxon>Metazoa</taxon>
        <taxon>Ecdysozoa</taxon>
        <taxon>Arthropoda</taxon>
        <taxon>Hexapoda</taxon>
        <taxon>Insecta</taxon>
        <taxon>Pterygota</taxon>
        <taxon>Neoptera</taxon>
        <taxon>Endopterygota</taxon>
        <taxon>Lepidoptera</taxon>
        <taxon>Glossata</taxon>
        <taxon>Ditrysia</taxon>
        <taxon>Tineoidea</taxon>
        <taxon>Psychidae</taxon>
        <taxon>Oiketicinae</taxon>
        <taxon>Eumeta</taxon>
    </lineage>
</organism>
<reference evidence="2 3" key="1">
    <citation type="journal article" date="2019" name="Commun. Biol.">
        <title>The bagworm genome reveals a unique fibroin gene that provides high tensile strength.</title>
        <authorList>
            <person name="Kono N."/>
            <person name="Nakamura H."/>
            <person name="Ohtoshi R."/>
            <person name="Tomita M."/>
            <person name="Numata K."/>
            <person name="Arakawa K."/>
        </authorList>
    </citation>
    <scope>NUCLEOTIDE SEQUENCE [LARGE SCALE GENOMIC DNA]</scope>
</reference>
<protein>
    <submittedName>
        <fullName evidence="2">Uncharacterized protein</fullName>
    </submittedName>
</protein>
<name>A0A4C1STN0_EUMVA</name>
<feature type="region of interest" description="Disordered" evidence="1">
    <location>
        <begin position="1"/>
        <end position="67"/>
    </location>
</feature>
<accession>A0A4C1STN0</accession>
<dbReference type="AlphaFoldDB" id="A0A4C1STN0"/>
<sequence>MPKKKSQESERNGRQNQSHSLNSVETRRTDELDIDKKKLKQSDESLGNQSDPIWNAPPRNKRPMTDEIHRVRDYDKRLRPLTRADYAIAGLDDAVAHIELRARRVSRAGGVRGVALRASPIGRRTCAHVRRVTSYVIGHQNAAKYQKNSSR</sequence>
<dbReference type="EMBL" id="BGZK01000017">
    <property type="protein sequence ID" value="GBP05315.1"/>
    <property type="molecule type" value="Genomic_DNA"/>
</dbReference>